<dbReference type="RefSeq" id="WP_313724001.1">
    <property type="nucleotide sequence ID" value="NZ_CP134876.1"/>
</dbReference>
<dbReference type="PANTHER" id="PTHR22683">
    <property type="entry name" value="SPORULATION PROTEIN RELATED"/>
    <property type="match status" value="1"/>
</dbReference>
<name>A0ABZ0A3Z2_9ACTN</name>
<dbReference type="Pfam" id="PF01580">
    <property type="entry name" value="FtsK_SpoIIIE"/>
    <property type="match status" value="1"/>
</dbReference>
<dbReference type="Proteomes" id="UP001303001">
    <property type="component" value="Chromosome"/>
</dbReference>
<evidence type="ECO:0000313" key="7">
    <source>
        <dbReference type="Proteomes" id="UP001303001"/>
    </source>
</evidence>
<dbReference type="SUPFAM" id="SSF52540">
    <property type="entry name" value="P-loop containing nucleoside triphosphate hydrolases"/>
    <property type="match status" value="1"/>
</dbReference>
<evidence type="ECO:0000256" key="4">
    <source>
        <dbReference type="SAM" id="MobiDB-lite"/>
    </source>
</evidence>
<accession>A0ABZ0A3Z2</accession>
<feature type="binding site" evidence="3">
    <location>
        <begin position="48"/>
        <end position="55"/>
    </location>
    <ligand>
        <name>ATP</name>
        <dbReference type="ChEBI" id="CHEBI:30616"/>
    </ligand>
</feature>
<proteinExistence type="predicted"/>
<feature type="region of interest" description="Disordered" evidence="4">
    <location>
        <begin position="290"/>
        <end position="323"/>
    </location>
</feature>
<evidence type="ECO:0000259" key="5">
    <source>
        <dbReference type="PROSITE" id="PS50901"/>
    </source>
</evidence>
<protein>
    <submittedName>
        <fullName evidence="6">FtsK/SpoIIIE domain-containing protein</fullName>
    </submittedName>
</protein>
<dbReference type="InterPro" id="IPR050206">
    <property type="entry name" value="FtsK/SpoIIIE/SftA"/>
</dbReference>
<dbReference type="InterPro" id="IPR027417">
    <property type="entry name" value="P-loop_NTPase"/>
</dbReference>
<feature type="domain" description="FtsK" evidence="5">
    <location>
        <begin position="21"/>
        <end position="212"/>
    </location>
</feature>
<keyword evidence="1 3" id="KW-0547">Nucleotide-binding</keyword>
<organism evidence="6 7">
    <name type="scientific">Micromonospora halotolerans</name>
    <dbReference type="NCBI Taxonomy" id="709879"/>
    <lineage>
        <taxon>Bacteria</taxon>
        <taxon>Bacillati</taxon>
        <taxon>Actinomycetota</taxon>
        <taxon>Actinomycetes</taxon>
        <taxon>Micromonosporales</taxon>
        <taxon>Micromonosporaceae</taxon>
        <taxon>Micromonospora</taxon>
    </lineage>
</organism>
<dbReference type="InterPro" id="IPR002543">
    <property type="entry name" value="FtsK_dom"/>
</dbReference>
<gene>
    <name evidence="6" type="ORF">RMN56_12750</name>
</gene>
<evidence type="ECO:0000313" key="6">
    <source>
        <dbReference type="EMBL" id="WNM42140.1"/>
    </source>
</evidence>
<reference evidence="6 7" key="1">
    <citation type="submission" date="2023-09" db="EMBL/GenBank/DDBJ databases">
        <title>Micromonospora halotolerans DSM 45598 genome sequence.</title>
        <authorList>
            <person name="Mo P."/>
        </authorList>
    </citation>
    <scope>NUCLEOTIDE SEQUENCE [LARGE SCALE GENOMIC DNA]</scope>
    <source>
        <strain evidence="6 7">DSM 45598</strain>
    </source>
</reference>
<dbReference type="PROSITE" id="PS50901">
    <property type="entry name" value="FTSK"/>
    <property type="match status" value="1"/>
</dbReference>
<keyword evidence="2 3" id="KW-0067">ATP-binding</keyword>
<sequence length="323" mass="34362">MATTTPAPDTGIPVGPGLSMFDPIFVGIDEFGQHVNITLAYRNLLAGGEPGGGKSGLLNTIAAHAALSVDSRLVLLDGKLVELGQWEDCADAFIGPDITAALDVLKRLQLVMNNRYAWLRAHGRRKVTAADGLSVITVLIDEIAFYSATVGSKQEQEEFVALLRDLVARGRAAGIPVVAATQRPSFDIIPTSLRDLFGYRAAFRCTTPNSSNIVLGHGWAEQGYTATDIQPTNQGAAYLIAEGGVPRRIKVAYLSDAQIAGIADYAAWIRRPRRLPALVPDLTRVELGTAAWPPANANTPAPTTSGPRNTPSCGSSALPRTWP</sequence>
<dbReference type="Gene3D" id="3.40.50.300">
    <property type="entry name" value="P-loop containing nucleotide triphosphate hydrolases"/>
    <property type="match status" value="1"/>
</dbReference>
<evidence type="ECO:0000256" key="1">
    <source>
        <dbReference type="ARBA" id="ARBA00022741"/>
    </source>
</evidence>
<feature type="compositionally biased region" description="Polar residues" evidence="4">
    <location>
        <begin position="305"/>
        <end position="315"/>
    </location>
</feature>
<dbReference type="EMBL" id="CP134876">
    <property type="protein sequence ID" value="WNM42140.1"/>
    <property type="molecule type" value="Genomic_DNA"/>
</dbReference>
<evidence type="ECO:0000256" key="2">
    <source>
        <dbReference type="ARBA" id="ARBA00022840"/>
    </source>
</evidence>
<evidence type="ECO:0000256" key="3">
    <source>
        <dbReference type="PROSITE-ProRule" id="PRU00289"/>
    </source>
</evidence>
<dbReference type="PANTHER" id="PTHR22683:SF41">
    <property type="entry name" value="DNA TRANSLOCASE FTSK"/>
    <property type="match status" value="1"/>
</dbReference>
<keyword evidence="7" id="KW-1185">Reference proteome</keyword>
<feature type="compositionally biased region" description="Low complexity" evidence="4">
    <location>
        <begin position="290"/>
        <end position="304"/>
    </location>
</feature>